<dbReference type="PROSITE" id="PS50112">
    <property type="entry name" value="PAS"/>
    <property type="match status" value="1"/>
</dbReference>
<keyword evidence="2" id="KW-0238">DNA-binding</keyword>
<evidence type="ECO:0000256" key="2">
    <source>
        <dbReference type="ARBA" id="ARBA00023125"/>
    </source>
</evidence>
<keyword evidence="1" id="KW-0805">Transcription regulation</keyword>
<dbReference type="InterPro" id="IPR000792">
    <property type="entry name" value="Tscrpt_reg_LuxR_C"/>
</dbReference>
<evidence type="ECO:0000256" key="1">
    <source>
        <dbReference type="ARBA" id="ARBA00023015"/>
    </source>
</evidence>
<dbReference type="SMART" id="SM00421">
    <property type="entry name" value="HTH_LUXR"/>
    <property type="match status" value="1"/>
</dbReference>
<feature type="domain" description="PAS" evidence="5">
    <location>
        <begin position="25"/>
        <end position="98"/>
    </location>
</feature>
<keyword evidence="7" id="KW-1185">Reference proteome</keyword>
<dbReference type="PROSITE" id="PS50043">
    <property type="entry name" value="HTH_LUXR_2"/>
    <property type="match status" value="1"/>
</dbReference>
<feature type="domain" description="HTH luxR-type" evidence="4">
    <location>
        <begin position="179"/>
        <end position="244"/>
    </location>
</feature>
<evidence type="ECO:0000259" key="4">
    <source>
        <dbReference type="PROSITE" id="PS50043"/>
    </source>
</evidence>
<sequence>MDTGGLSILEFLEEFAKNYTRISFRNDYLEMLLDLNVSQTECIYVIDFSKNKMTFAKGFESFLGYDEQKLTLETYLQHIHPDDIDLVGRIGAATINHSHKNPSNNKDNVLYISFRLRNSNGDFLKVLSQSSVFETDQKGNMMSALVKVSDLSFIEDGEVVRYKFVAKNLDEEVFKREVFGDKIDLFTERELEIIKEIEKGSTNLEMADTLEISKHTVATHRKKIMKKSGCSSAGELLKFCRRNGVL</sequence>
<dbReference type="InterPro" id="IPR016032">
    <property type="entry name" value="Sig_transdc_resp-reg_C-effctor"/>
</dbReference>
<dbReference type="Gene3D" id="1.10.10.10">
    <property type="entry name" value="Winged helix-like DNA-binding domain superfamily/Winged helix DNA-binding domain"/>
    <property type="match status" value="1"/>
</dbReference>
<dbReference type="EMBL" id="JBCDNA010000003">
    <property type="protein sequence ID" value="MEL4457148.1"/>
    <property type="molecule type" value="Genomic_DNA"/>
</dbReference>
<gene>
    <name evidence="6" type="ORF">AABB81_14670</name>
</gene>
<name>A0ABU9L3Z7_9FLAO</name>
<dbReference type="CDD" id="cd06170">
    <property type="entry name" value="LuxR_C_like"/>
    <property type="match status" value="1"/>
</dbReference>
<evidence type="ECO:0000313" key="7">
    <source>
        <dbReference type="Proteomes" id="UP001474120"/>
    </source>
</evidence>
<dbReference type="Proteomes" id="UP001474120">
    <property type="component" value="Unassembled WGS sequence"/>
</dbReference>
<dbReference type="InterPro" id="IPR036388">
    <property type="entry name" value="WH-like_DNA-bd_sf"/>
</dbReference>
<reference evidence="6 7" key="1">
    <citation type="submission" date="2024-04" db="EMBL/GenBank/DDBJ databases">
        <title>whole genome sequencing of Lutimonas vermicola strain IMCC1616.</title>
        <authorList>
            <person name="Bae S.S."/>
        </authorList>
    </citation>
    <scope>NUCLEOTIDE SEQUENCE [LARGE SCALE GENOMIC DNA]</scope>
    <source>
        <strain evidence="6 7">IMCC1616</strain>
    </source>
</reference>
<dbReference type="SUPFAM" id="SSF55785">
    <property type="entry name" value="PYP-like sensor domain (PAS domain)"/>
    <property type="match status" value="1"/>
</dbReference>
<comment type="caution">
    <text evidence="6">The sequence shown here is derived from an EMBL/GenBank/DDBJ whole genome shotgun (WGS) entry which is preliminary data.</text>
</comment>
<dbReference type="RefSeq" id="WP_342161308.1">
    <property type="nucleotide sequence ID" value="NZ_JBCDNA010000003.1"/>
</dbReference>
<dbReference type="SUPFAM" id="SSF46894">
    <property type="entry name" value="C-terminal effector domain of the bipartite response regulators"/>
    <property type="match status" value="1"/>
</dbReference>
<organism evidence="6 7">
    <name type="scientific">Lutimonas vermicola</name>
    <dbReference type="NCBI Taxonomy" id="414288"/>
    <lineage>
        <taxon>Bacteria</taxon>
        <taxon>Pseudomonadati</taxon>
        <taxon>Bacteroidota</taxon>
        <taxon>Flavobacteriia</taxon>
        <taxon>Flavobacteriales</taxon>
        <taxon>Flavobacteriaceae</taxon>
        <taxon>Lutimonas</taxon>
    </lineage>
</organism>
<evidence type="ECO:0000259" key="5">
    <source>
        <dbReference type="PROSITE" id="PS50112"/>
    </source>
</evidence>
<dbReference type="InterPro" id="IPR035965">
    <property type="entry name" value="PAS-like_dom_sf"/>
</dbReference>
<dbReference type="Gene3D" id="3.30.450.20">
    <property type="entry name" value="PAS domain"/>
    <property type="match status" value="1"/>
</dbReference>
<dbReference type="PANTHER" id="PTHR44688">
    <property type="entry name" value="DNA-BINDING TRANSCRIPTIONAL ACTIVATOR DEVR_DOSR"/>
    <property type="match status" value="1"/>
</dbReference>
<dbReference type="PRINTS" id="PR00038">
    <property type="entry name" value="HTHLUXR"/>
</dbReference>
<dbReference type="Pfam" id="PF08447">
    <property type="entry name" value="PAS_3"/>
    <property type="match status" value="1"/>
</dbReference>
<dbReference type="PANTHER" id="PTHR44688:SF16">
    <property type="entry name" value="DNA-BINDING TRANSCRIPTIONAL ACTIVATOR DEVR_DOSR"/>
    <property type="match status" value="1"/>
</dbReference>
<accession>A0ABU9L3Z7</accession>
<protein>
    <submittedName>
        <fullName evidence="6">LuxR C-terminal-related transcriptional regulator</fullName>
    </submittedName>
</protein>
<dbReference type="Pfam" id="PF00196">
    <property type="entry name" value="GerE"/>
    <property type="match status" value="1"/>
</dbReference>
<dbReference type="InterPro" id="IPR013655">
    <property type="entry name" value="PAS_fold_3"/>
</dbReference>
<evidence type="ECO:0000313" key="6">
    <source>
        <dbReference type="EMBL" id="MEL4457148.1"/>
    </source>
</evidence>
<dbReference type="InterPro" id="IPR000014">
    <property type="entry name" value="PAS"/>
</dbReference>
<evidence type="ECO:0000256" key="3">
    <source>
        <dbReference type="ARBA" id="ARBA00023163"/>
    </source>
</evidence>
<proteinExistence type="predicted"/>
<keyword evidence="3" id="KW-0804">Transcription</keyword>